<evidence type="ECO:0000313" key="2">
    <source>
        <dbReference type="EMBL" id="QQM38238.1"/>
    </source>
</evidence>
<reference evidence="2 3" key="1">
    <citation type="submission" date="2020-12" db="EMBL/GenBank/DDBJ databases">
        <title>A novel species.</title>
        <authorList>
            <person name="Li K."/>
        </authorList>
    </citation>
    <scope>NUCLEOTIDE SEQUENCE [LARGE SCALE GENOMIC DNA]</scope>
    <source>
        <strain evidence="2 3">ZYC-3</strain>
    </source>
</reference>
<gene>
    <name evidence="2" type="ORF">JEQ17_01210</name>
</gene>
<proteinExistence type="inferred from homology"/>
<protein>
    <submittedName>
        <fullName evidence="2">CbrC family protein</fullName>
    </submittedName>
</protein>
<dbReference type="RefSeq" id="WP_200393407.1">
    <property type="nucleotide sequence ID" value="NZ_CP066831.1"/>
</dbReference>
<dbReference type="Pfam" id="PF03691">
    <property type="entry name" value="UPF0167"/>
    <property type="match status" value="1"/>
</dbReference>
<dbReference type="KEGG" id="slf:JEQ17_01210"/>
<sequence>MAEPTFRYHPDPLASGSALRTDHVCSVCGLDRQIRYQGPVYGRQPDSLCLHCIQSGAASLALSISGGGDGDSDMSAMFSDAVDVPDDVPLSVVEEITRRTPGFAGWQQETWLYHCGDGAAFLGPAGYRELEAYPEALVMLRADHRRYGWSPTDTEEFLRGLDRTGEPTAYLFRCLHCNTSLASWDIG</sequence>
<name>A0A7T7KTT6_9ACTN</name>
<dbReference type="AlphaFoldDB" id="A0A7T7KTT6"/>
<dbReference type="EMBL" id="CP066831">
    <property type="protein sequence ID" value="QQM38238.1"/>
    <property type="molecule type" value="Genomic_DNA"/>
</dbReference>
<evidence type="ECO:0000313" key="3">
    <source>
        <dbReference type="Proteomes" id="UP000595636"/>
    </source>
</evidence>
<comment type="similarity">
    <text evidence="1">Belongs to the UPF0167 family.</text>
</comment>
<dbReference type="InterPro" id="IPR005363">
    <property type="entry name" value="UPF0167"/>
</dbReference>
<evidence type="ECO:0000256" key="1">
    <source>
        <dbReference type="ARBA" id="ARBA00008525"/>
    </source>
</evidence>
<organism evidence="2 3">
    <name type="scientific">Streptomyces liliifuscus</name>
    <dbReference type="NCBI Taxonomy" id="2797636"/>
    <lineage>
        <taxon>Bacteria</taxon>
        <taxon>Bacillati</taxon>
        <taxon>Actinomycetota</taxon>
        <taxon>Actinomycetes</taxon>
        <taxon>Kitasatosporales</taxon>
        <taxon>Streptomycetaceae</taxon>
        <taxon>Streptomyces</taxon>
    </lineage>
</organism>
<keyword evidence="3" id="KW-1185">Reference proteome</keyword>
<accession>A0A7T7KTT6</accession>
<dbReference type="Proteomes" id="UP000595636">
    <property type="component" value="Chromosome"/>
</dbReference>